<organism evidence="3 4">
    <name type="scientific">Senna tora</name>
    <dbReference type="NCBI Taxonomy" id="362788"/>
    <lineage>
        <taxon>Eukaryota</taxon>
        <taxon>Viridiplantae</taxon>
        <taxon>Streptophyta</taxon>
        <taxon>Embryophyta</taxon>
        <taxon>Tracheophyta</taxon>
        <taxon>Spermatophyta</taxon>
        <taxon>Magnoliopsida</taxon>
        <taxon>eudicotyledons</taxon>
        <taxon>Gunneridae</taxon>
        <taxon>Pentapetalae</taxon>
        <taxon>rosids</taxon>
        <taxon>fabids</taxon>
        <taxon>Fabales</taxon>
        <taxon>Fabaceae</taxon>
        <taxon>Caesalpinioideae</taxon>
        <taxon>Cassia clade</taxon>
        <taxon>Senna</taxon>
    </lineage>
</organism>
<name>A0A835CFM5_9FABA</name>
<gene>
    <name evidence="3" type="ORF">G2W53_005499</name>
</gene>
<dbReference type="SUPFAM" id="SSF48371">
    <property type="entry name" value="ARM repeat"/>
    <property type="match status" value="2"/>
</dbReference>
<dbReference type="Gene3D" id="1.25.10.10">
    <property type="entry name" value="Leucine-rich Repeat Variant"/>
    <property type="match status" value="2"/>
</dbReference>
<dbReference type="GO" id="GO:0032040">
    <property type="term" value="C:small-subunit processome"/>
    <property type="evidence" value="ECO:0007669"/>
    <property type="project" value="TreeGrafter"/>
</dbReference>
<accession>A0A835CFM5</accession>
<keyword evidence="4" id="KW-1185">Reference proteome</keyword>
<dbReference type="InterPro" id="IPR016024">
    <property type="entry name" value="ARM-type_fold"/>
</dbReference>
<reference evidence="3" key="1">
    <citation type="submission" date="2020-09" db="EMBL/GenBank/DDBJ databases">
        <title>Genome-Enabled Discovery of Anthraquinone Biosynthesis in Senna tora.</title>
        <authorList>
            <person name="Kang S.-H."/>
            <person name="Pandey R.P."/>
            <person name="Lee C.-M."/>
            <person name="Sim J.-S."/>
            <person name="Jeong J.-T."/>
            <person name="Choi B.-S."/>
            <person name="Jung M."/>
            <person name="Ginzburg D."/>
            <person name="Zhao K."/>
            <person name="Won S.Y."/>
            <person name="Oh T.-J."/>
            <person name="Yu Y."/>
            <person name="Kim N.-H."/>
            <person name="Lee O.R."/>
            <person name="Lee T.-H."/>
            <person name="Bashyal P."/>
            <person name="Kim T.-S."/>
            <person name="Lee W.-H."/>
            <person name="Kawkins C."/>
            <person name="Kim C.-K."/>
            <person name="Kim J.S."/>
            <person name="Ahn B.O."/>
            <person name="Rhee S.Y."/>
            <person name="Sohng J.K."/>
        </authorList>
    </citation>
    <scope>NUCLEOTIDE SEQUENCE</scope>
    <source>
        <tissue evidence="3">Leaf</tissue>
    </source>
</reference>
<comment type="caution">
    <text evidence="3">The sequence shown here is derived from an EMBL/GenBank/DDBJ whole genome shotgun (WGS) entry which is preliminary data.</text>
</comment>
<dbReference type="Pfam" id="PF20416">
    <property type="entry name" value="UTP20"/>
    <property type="match status" value="1"/>
</dbReference>
<feature type="domain" description="U3 small nucleolar RNA-associated protein 20 N-terminal" evidence="1">
    <location>
        <begin position="446"/>
        <end position="1054"/>
    </location>
</feature>
<evidence type="ECO:0000259" key="2">
    <source>
        <dbReference type="Pfam" id="PF20416"/>
    </source>
</evidence>
<dbReference type="InterPro" id="IPR052575">
    <property type="entry name" value="SSU_processome_comp_20"/>
</dbReference>
<dbReference type="InterPro" id="IPR011989">
    <property type="entry name" value="ARM-like"/>
</dbReference>
<feature type="domain" description="U3 small nucleolar RNA-associated protein 20" evidence="2">
    <location>
        <begin position="1308"/>
        <end position="1524"/>
    </location>
</feature>
<evidence type="ECO:0000313" key="3">
    <source>
        <dbReference type="EMBL" id="KAF7837017.1"/>
    </source>
</evidence>
<dbReference type="Proteomes" id="UP000634136">
    <property type="component" value="Unassembled WGS sequence"/>
</dbReference>
<dbReference type="EMBL" id="JAAIUW010000003">
    <property type="protein sequence ID" value="KAF7837017.1"/>
    <property type="molecule type" value="Genomic_DNA"/>
</dbReference>
<evidence type="ECO:0000313" key="4">
    <source>
        <dbReference type="Proteomes" id="UP000634136"/>
    </source>
</evidence>
<dbReference type="PANTHER" id="PTHR17695:SF11">
    <property type="entry name" value="SMALL SUBUNIT PROCESSOME COMPONENT 20 HOMOLOG"/>
    <property type="match status" value="1"/>
</dbReference>
<dbReference type="InterPro" id="IPR011430">
    <property type="entry name" value="UTP20_N"/>
</dbReference>
<evidence type="ECO:0000259" key="1">
    <source>
        <dbReference type="Pfam" id="PF07539"/>
    </source>
</evidence>
<dbReference type="GO" id="GO:0030686">
    <property type="term" value="C:90S preribosome"/>
    <property type="evidence" value="ECO:0007669"/>
    <property type="project" value="TreeGrafter"/>
</dbReference>
<dbReference type="OrthoDB" id="360653at2759"/>
<dbReference type="Pfam" id="PF07539">
    <property type="entry name" value="UTP20_N"/>
    <property type="match status" value="1"/>
</dbReference>
<dbReference type="PANTHER" id="PTHR17695">
    <property type="entry name" value="SMALL SUBUNIT PROCESSOME COMPONENT 20 HOMOLOG"/>
    <property type="match status" value="1"/>
</dbReference>
<dbReference type="InterPro" id="IPR046523">
    <property type="entry name" value="UTP20_dom"/>
</dbReference>
<proteinExistence type="predicted"/>
<sequence length="2246" mass="253036">MENSGEEVIYLLQTFCEKMQLNVQKADFVDGISASALATICSHLQGIINKAINDIAVCDVSCEIDESKLAMLWGVVNCYSHMSIVKASPSLLMDLVDVVDQLLKDKPDAVLIVADSSEKAWESIIGAALSSYNSLCSKSISGADKTEKFLSLAKRYRLSSQVLSAVADYLEFKYGSPLEESGCRNFFPEIKEDRIDNVVTIFADNLSHSDKEIRISTLKILCHYKFLGKGSPSADQMDGEKGKTERSQIHSVDSTPSNVLQLFLSIETTPISVATSRGIQRVISKIQMDLSAGRISEVYAPFVLNGLFGILNNRFSYLWEPALECLAVLISQHFRLVWDNFVFYLERCQLISQTSPMVHHCVNVGLPDKPTGILDCFRQFVDCASDSTPCVTILSLLLQCLQKIPTVVESWSRNFIPLFLKFLGYNIDDLVSVGLFDSHACKGKEWKALVKEWLNLLKLMKNPKSFYSSQFLKEVLQNRLLEENDPEIQMKVLDCLLNWKDDYLVSYDQHLRNLINSRTLREELTTWSLSREAGTIEECHRMHLVPLVIRLLMPKVRMLKELASRKNASIFHRKAILQFIAKVDVNELPIFFALMIKPLQIVKKTDGPANLFWTLPGASISKFQASLLLEYFTLENIAELSTKKRYAFLHVIEDVLGVFDELHVRPFLDLLMGCVVRILGSCASSLDNAKLNEFSMDQSDSRSNAILPEEEITPANEILTTTTLKHFKDMRSLCLKIVSSVLNKYEDHEFGSDLWDIFFASVKPLIDKFKHEAASSEKPSSLFSCFVAMSRNYKLVALLCRQGSLVPDIYSILCVKSASEAVVYCVLKFVENLLSLDNELGEDNPARSILLSNIVGLVDSLCCLFGSDTAAKRKLVKSPGETVIKIFKFLPTYIKDVDLAKKFVDILLMFIEKKSQSLDFCIAVLQVIQNFIPILGNGCTTKILRAVSPLYISAELDMRLRVCDLLDALVASDASILSVAKLLRQLNATSSMGWLNHDAILDAYESINVDFFRNIEAEHALLVLSHCVHDMSSKELTFVVSACGALLSFVDFSALIFYKEGNSDQESSMMSDSAGCWTRPCIQRITNKFLLKHIADAMDGVLSVRKGWMKLLRQMILKLPEVSNLKSLMALCSEDAEVDFFNNIIDSKISRRVRALSRFRNIISTSKMSEGIIKRVFVPLFFNMLLDEQEGKEHMKNECIETIASMAGQMEWKSYYALLIRCFRGMSSSPEKQKVFIRLICSILDKFHFSDISYPEELPAGIASDSKTTVTLSSPVLGNCGTPVVDTDIQTCLSKIVFPKIQKLLDSDSERVNVNISLAALKLLKLLPGDVMDLHLPSIVHRISNFLKSHLESIRDEARSALATCLKELGLEFLQFIVKVLQATLKRGYELHVLGYTLNFILSKCLSNTINGKLDYCLDDLLSVIENDILGDVAEQKEVDKIASKMKETRTRKSFETLKLIAQNITFKSYALKLLAPVTTHLQKNITPKVKARLESMLHHIAAGVECNPSVDQTDLFIFIYGLIEDGIKETGQHENKLINMAGKHSAIAAKRISTSRVTEGGLLCSHLISVFALRILHKHIKGMKQDMKDTHVLSLLDPFIKILSDCLCSKYEDILSASLGCLTVLVRLPLPSLESQAERIKASLLDIAHSLVSSSSPLMQSCLTLLAVVLRSTKITLSADQIHLLIQLPIFVDFERNQSPVALSLLKGIVNRKLVVPEIYDLITRVAELMVTSQLESIRKKCSTILLQFLLDYRLSEKRLQQHLDFLLANLRYEYSTGRESVLEMINAIIVKFPRSVLDEQSQTLFVHLVACLANDNDNSVRSMSGVAIKKLIGSISPSSLHSILEYALSWYLGGKQQLWGAAAQVLGLLIEVLKKGFYEHVNCILPVTHHILRSSIDVVKDGQVDLSADSVVPHWKEAYYSLVMLEKMIYQFNDLCFSKDLEVIWEAICEMLLHPHSWIRSRSVHLIAQYFAHITDTSKENHLKLLGSYFLMSPSRLFQIAASLCCQLKTPLMDDSDNLMSQCIVFSICGVHSVMGQISCVDPSLFWSSLEQHEKEQFLKAFDLLDSRKGRSMFLPLTSVHQMNNNQNANNTQHVLVSLLLRKMGKLALQMEANQMGIVFNSYKNIMSQISQDDCMHYASEVLLPLYKVCEGFAGKVIPDNVKQLAEETREKIHIILGTHNFVHIYNLIGKKLKSKRDKKKQEEKLMAVINPMRNAKRKMRISAKNRANKKRKILTMKMSRWMH</sequence>
<protein>
    <submittedName>
        <fullName evidence="3">Small subunit processome component 20-like protein isoform X2</fullName>
    </submittedName>
</protein>